<dbReference type="OMA" id="NQKTFLM"/>
<evidence type="ECO:0000313" key="4">
    <source>
        <dbReference type="Proteomes" id="UP000014760"/>
    </source>
</evidence>
<evidence type="ECO:0000313" key="2">
    <source>
        <dbReference type="EMBL" id="ELU07453.1"/>
    </source>
</evidence>
<keyword evidence="4" id="KW-1185">Reference proteome</keyword>
<protein>
    <recommendedName>
        <fullName evidence="1">ZSWIM3 N-terminal domain-containing protein</fullName>
    </recommendedName>
</protein>
<dbReference type="PANTHER" id="PTHR31569">
    <property type="entry name" value="SWIM-TYPE DOMAIN-CONTAINING PROTEIN"/>
    <property type="match status" value="1"/>
</dbReference>
<dbReference type="HOGENOM" id="CLU_1556732_0_0_1"/>
<reference evidence="4" key="1">
    <citation type="submission" date="2012-12" db="EMBL/GenBank/DDBJ databases">
        <authorList>
            <person name="Hellsten U."/>
            <person name="Grimwood J."/>
            <person name="Chapman J.A."/>
            <person name="Shapiro H."/>
            <person name="Aerts A."/>
            <person name="Otillar R.P."/>
            <person name="Terry A.Y."/>
            <person name="Boore J.L."/>
            <person name="Simakov O."/>
            <person name="Marletaz F."/>
            <person name="Cho S.-J."/>
            <person name="Edsinger-Gonzales E."/>
            <person name="Havlak P."/>
            <person name="Kuo D.-H."/>
            <person name="Larsson T."/>
            <person name="Lv J."/>
            <person name="Arendt D."/>
            <person name="Savage R."/>
            <person name="Osoegawa K."/>
            <person name="de Jong P."/>
            <person name="Lindberg D.R."/>
            <person name="Seaver E.C."/>
            <person name="Weisblat D.A."/>
            <person name="Putnam N.H."/>
            <person name="Grigoriev I.V."/>
            <person name="Rokhsar D.S."/>
        </authorList>
    </citation>
    <scope>NUCLEOTIDE SEQUENCE</scope>
    <source>
        <strain evidence="4">I ESC-2004</strain>
    </source>
</reference>
<dbReference type="EMBL" id="AMQN01007076">
    <property type="status" value="NOT_ANNOTATED_CDS"/>
    <property type="molecule type" value="Genomic_DNA"/>
</dbReference>
<feature type="domain" description="ZSWIM3 N-terminal" evidence="1">
    <location>
        <begin position="11"/>
        <end position="119"/>
    </location>
</feature>
<reference evidence="3" key="3">
    <citation type="submission" date="2015-06" db="UniProtKB">
        <authorList>
            <consortium name="EnsemblMetazoa"/>
        </authorList>
    </citation>
    <scope>IDENTIFICATION</scope>
</reference>
<dbReference type="PANTHER" id="PTHR31569:SF4">
    <property type="entry name" value="SWIM-TYPE DOMAIN-CONTAINING PROTEIN"/>
    <property type="match status" value="1"/>
</dbReference>
<sequence length="172" mass="19654">MAAPRPCFFGVGASFANYEKFSEALSQYCKDFRHAFTKNGRSIEVVNKTIRNPSKHFDKKFKYSTVRFNCKHFGKYESKSTGKRNNQTTCKLGCTSYFRLMADRKEDALIVTEWIDTHLNEDNEPAHPPSPDFVLIINAYFPFLRALPSLVMQEKGSNNKLRKQGSAISHSA</sequence>
<dbReference type="Pfam" id="PF21599">
    <property type="entry name" value="ZSWIM3_N"/>
    <property type="match status" value="1"/>
</dbReference>
<dbReference type="AlphaFoldDB" id="R7UMY2"/>
<dbReference type="OrthoDB" id="6066315at2759"/>
<name>R7UMY2_CAPTE</name>
<proteinExistence type="predicted"/>
<gene>
    <name evidence="2" type="ORF">CAPTEDRAFT_209453</name>
</gene>
<organism evidence="2">
    <name type="scientific">Capitella teleta</name>
    <name type="common">Polychaete worm</name>
    <dbReference type="NCBI Taxonomy" id="283909"/>
    <lineage>
        <taxon>Eukaryota</taxon>
        <taxon>Metazoa</taxon>
        <taxon>Spiralia</taxon>
        <taxon>Lophotrochozoa</taxon>
        <taxon>Annelida</taxon>
        <taxon>Polychaeta</taxon>
        <taxon>Sedentaria</taxon>
        <taxon>Scolecida</taxon>
        <taxon>Capitellidae</taxon>
        <taxon>Capitella</taxon>
    </lineage>
</organism>
<accession>R7UMY2</accession>
<dbReference type="InterPro" id="IPR048325">
    <property type="entry name" value="ZSWIM3_N"/>
</dbReference>
<dbReference type="InterPro" id="IPR052579">
    <property type="entry name" value="Zinc_finger_SWIM"/>
</dbReference>
<dbReference type="EnsemblMetazoa" id="CapteT209453">
    <property type="protein sequence ID" value="CapteP209453"/>
    <property type="gene ID" value="CapteG209453"/>
</dbReference>
<evidence type="ECO:0000313" key="3">
    <source>
        <dbReference type="EnsemblMetazoa" id="CapteP209453"/>
    </source>
</evidence>
<dbReference type="Proteomes" id="UP000014760">
    <property type="component" value="Unassembled WGS sequence"/>
</dbReference>
<dbReference type="EMBL" id="KB299905">
    <property type="protein sequence ID" value="ELU07453.1"/>
    <property type="molecule type" value="Genomic_DNA"/>
</dbReference>
<reference evidence="2 4" key="2">
    <citation type="journal article" date="2013" name="Nature">
        <title>Insights into bilaterian evolution from three spiralian genomes.</title>
        <authorList>
            <person name="Simakov O."/>
            <person name="Marletaz F."/>
            <person name="Cho S.J."/>
            <person name="Edsinger-Gonzales E."/>
            <person name="Havlak P."/>
            <person name="Hellsten U."/>
            <person name="Kuo D.H."/>
            <person name="Larsson T."/>
            <person name="Lv J."/>
            <person name="Arendt D."/>
            <person name="Savage R."/>
            <person name="Osoegawa K."/>
            <person name="de Jong P."/>
            <person name="Grimwood J."/>
            <person name="Chapman J.A."/>
            <person name="Shapiro H."/>
            <person name="Aerts A."/>
            <person name="Otillar R.P."/>
            <person name="Terry A.Y."/>
            <person name="Boore J.L."/>
            <person name="Grigoriev I.V."/>
            <person name="Lindberg D.R."/>
            <person name="Seaver E.C."/>
            <person name="Weisblat D.A."/>
            <person name="Putnam N.H."/>
            <person name="Rokhsar D.S."/>
        </authorList>
    </citation>
    <scope>NUCLEOTIDE SEQUENCE</scope>
    <source>
        <strain evidence="2 4">I ESC-2004</strain>
    </source>
</reference>
<evidence type="ECO:0000259" key="1">
    <source>
        <dbReference type="Pfam" id="PF21599"/>
    </source>
</evidence>